<gene>
    <name evidence="5" type="ORF">TRIADDRAFT_7110</name>
</gene>
<organism evidence="5 6">
    <name type="scientific">Trichoplax adhaerens</name>
    <name type="common">Trichoplax reptans</name>
    <dbReference type="NCBI Taxonomy" id="10228"/>
    <lineage>
        <taxon>Eukaryota</taxon>
        <taxon>Metazoa</taxon>
        <taxon>Placozoa</taxon>
        <taxon>Uniplacotomia</taxon>
        <taxon>Trichoplacea</taxon>
        <taxon>Trichoplacidae</taxon>
        <taxon>Trichoplax</taxon>
    </lineage>
</organism>
<keyword evidence="2" id="KW-0539">Nucleus</keyword>
<dbReference type="CDD" id="cd22016">
    <property type="entry name" value="HMG-box_NHP10-like"/>
    <property type="match status" value="1"/>
</dbReference>
<feature type="domain" description="HMG box" evidence="4">
    <location>
        <begin position="8"/>
        <end position="80"/>
    </location>
</feature>
<dbReference type="OrthoDB" id="10070927at2759"/>
<dbReference type="HOGENOM" id="CLU_082854_10_3_1"/>
<dbReference type="InterPro" id="IPR050342">
    <property type="entry name" value="HMGB"/>
</dbReference>
<feature type="non-terminal residue" evidence="5">
    <location>
        <position position="1"/>
    </location>
</feature>
<dbReference type="KEGG" id="tad:TRIADDRAFT_7110"/>
<keyword evidence="3" id="KW-0175">Coiled coil</keyword>
<keyword evidence="6" id="KW-1185">Reference proteome</keyword>
<dbReference type="InterPro" id="IPR036910">
    <property type="entry name" value="HMG_box_dom_sf"/>
</dbReference>
<evidence type="ECO:0000259" key="4">
    <source>
        <dbReference type="PROSITE" id="PS50118"/>
    </source>
</evidence>
<dbReference type="CTD" id="6750777"/>
<dbReference type="InterPro" id="IPR009071">
    <property type="entry name" value="HMG_box_dom"/>
</dbReference>
<reference evidence="5 6" key="1">
    <citation type="journal article" date="2008" name="Nature">
        <title>The Trichoplax genome and the nature of placozoans.</title>
        <authorList>
            <person name="Srivastava M."/>
            <person name="Begovic E."/>
            <person name="Chapman J."/>
            <person name="Putnam N.H."/>
            <person name="Hellsten U."/>
            <person name="Kawashima T."/>
            <person name="Kuo A."/>
            <person name="Mitros T."/>
            <person name="Salamov A."/>
            <person name="Carpenter M.L."/>
            <person name="Signorovitch A.Y."/>
            <person name="Moreno M.A."/>
            <person name="Kamm K."/>
            <person name="Grimwood J."/>
            <person name="Schmutz J."/>
            <person name="Shapiro H."/>
            <person name="Grigoriev I.V."/>
            <person name="Buss L.W."/>
            <person name="Schierwater B."/>
            <person name="Dellaporta S.L."/>
            <person name="Rokhsar D.S."/>
        </authorList>
    </citation>
    <scope>NUCLEOTIDE SEQUENCE [LARGE SCALE GENOMIC DNA]</scope>
    <source>
        <strain evidence="5 6">Grell-BS-1999</strain>
    </source>
</reference>
<keyword evidence="1 2" id="KW-0238">DNA-binding</keyword>
<evidence type="ECO:0000313" key="6">
    <source>
        <dbReference type="Proteomes" id="UP000009022"/>
    </source>
</evidence>
<protein>
    <recommendedName>
        <fullName evidence="4">HMG box domain-containing protein</fullName>
    </recommendedName>
</protein>
<dbReference type="PROSITE" id="PS50118">
    <property type="entry name" value="HMG_BOX_2"/>
    <property type="match status" value="1"/>
</dbReference>
<dbReference type="InParanoid" id="B3RPZ5"/>
<dbReference type="SUPFAM" id="SSF47095">
    <property type="entry name" value="HMG-box"/>
    <property type="match status" value="1"/>
</dbReference>
<dbReference type="SMART" id="SM00398">
    <property type="entry name" value="HMG"/>
    <property type="match status" value="1"/>
</dbReference>
<dbReference type="eggNOG" id="KOG0381">
    <property type="taxonomic scope" value="Eukaryota"/>
</dbReference>
<evidence type="ECO:0000256" key="1">
    <source>
        <dbReference type="ARBA" id="ARBA00023125"/>
    </source>
</evidence>
<dbReference type="AlphaFoldDB" id="B3RPZ5"/>
<dbReference type="Pfam" id="PF00505">
    <property type="entry name" value="HMG_box"/>
    <property type="match status" value="1"/>
</dbReference>
<name>B3RPZ5_TRIAD</name>
<evidence type="ECO:0000256" key="2">
    <source>
        <dbReference type="PROSITE-ProRule" id="PRU00267"/>
    </source>
</evidence>
<dbReference type="STRING" id="10228.B3RPZ5"/>
<dbReference type="PANTHER" id="PTHR48112:SF22">
    <property type="entry name" value="MITOCHONDRIAL TRANSCRIPTION FACTOR A, ISOFORM B"/>
    <property type="match status" value="1"/>
</dbReference>
<dbReference type="RefSeq" id="XP_002110103.1">
    <property type="nucleotide sequence ID" value="XM_002110067.1"/>
</dbReference>
<evidence type="ECO:0000313" key="5">
    <source>
        <dbReference type="EMBL" id="EDV28269.1"/>
    </source>
</evidence>
<dbReference type="PhylomeDB" id="B3RPZ5"/>
<dbReference type="PANTHER" id="PTHR48112">
    <property type="entry name" value="HIGH MOBILITY GROUP PROTEIN DSP1"/>
    <property type="match status" value="1"/>
</dbReference>
<dbReference type="GO" id="GO:0003677">
    <property type="term" value="F:DNA binding"/>
    <property type="evidence" value="ECO:0007669"/>
    <property type="project" value="UniProtKB-UniRule"/>
</dbReference>
<feature type="DNA-binding region" description="HMG box" evidence="2">
    <location>
        <begin position="8"/>
        <end position="80"/>
    </location>
</feature>
<dbReference type="Gene3D" id="1.10.30.10">
    <property type="entry name" value="High mobility group box domain"/>
    <property type="match status" value="1"/>
</dbReference>
<evidence type="ECO:0000256" key="3">
    <source>
        <dbReference type="SAM" id="Coils"/>
    </source>
</evidence>
<dbReference type="Proteomes" id="UP000009022">
    <property type="component" value="Unassembled WGS sequence"/>
</dbReference>
<feature type="coiled-coil region" evidence="3">
    <location>
        <begin position="62"/>
        <end position="89"/>
    </location>
</feature>
<sequence>KERDPNAPKKPANAFFHFCQEKRNLPQDVQKEEADSSGYHDLTKFLSNKWNSLPSADKKVYYEMYERDKKRYEEELKIYNNKKADGEAAK</sequence>
<accession>B3RPZ5</accession>
<proteinExistence type="predicted"/>
<feature type="non-terminal residue" evidence="5">
    <location>
        <position position="90"/>
    </location>
</feature>
<dbReference type="GeneID" id="6750777"/>
<dbReference type="GO" id="GO:0005634">
    <property type="term" value="C:nucleus"/>
    <property type="evidence" value="ECO:0007669"/>
    <property type="project" value="UniProtKB-UniRule"/>
</dbReference>
<dbReference type="EMBL" id="DS985242">
    <property type="protein sequence ID" value="EDV28269.1"/>
    <property type="molecule type" value="Genomic_DNA"/>
</dbReference>